<sequence>MDYKSLSLDSLRKVTLCCLDMNQEAANFILASEKDNLKDTELLDLVKDYLESSKHIMNFCSSLEYCLDRARSSQSIILVALQNFQNEAGATTPMLGHTKLCHLLGKLVVLSKQRPLSISRILRWRTEEKPEPVDTFRNASDHAVVRSFLYLDDGEKSKKYIKNLVYYDDEVPDPNIDALKREFGDTCQFRVKMELASSSRHEHNHDEDQVQDQDQDLRGMSKDMCNHCGRGQSVIVNTLTSIENELVSIGKLLEKKPKKGVLNVFLLQLGPVGRRSERHCNLPMLSKPKVMSTSVTFKLVSRNLYGVLSISVLFTSVNFDPVNALDGSPLSHPDYVDDAHDGLSSPFPDQVDDAKCKILPLTDLVHVHNDDGPSIHLPDPVDNASCKTLPSEVVDSAVDSGDRSPDGRITDVLAQIMERMTLKSLKMLLKMAMRLPMKKLFEQLFKFLLE</sequence>
<keyword evidence="7" id="KW-1185">Reference proteome</keyword>
<evidence type="ECO:0000256" key="1">
    <source>
        <dbReference type="ARBA" id="ARBA00004370"/>
    </source>
</evidence>
<comment type="caution">
    <text evidence="6">The sequence shown here is derived from an EMBL/GenBank/DDBJ whole genome shotgun (WGS) entry which is preliminary data.</text>
</comment>
<evidence type="ECO:0000313" key="7">
    <source>
        <dbReference type="Proteomes" id="UP001152561"/>
    </source>
</evidence>
<keyword evidence="3" id="KW-0812">Transmembrane</keyword>
<accession>A0A9Q1LPS9</accession>
<dbReference type="GO" id="GO:0016020">
    <property type="term" value="C:membrane"/>
    <property type="evidence" value="ECO:0007669"/>
    <property type="project" value="UniProtKB-SubCell"/>
</dbReference>
<protein>
    <submittedName>
        <fullName evidence="6">Uncharacterized protein</fullName>
    </submittedName>
</protein>
<keyword evidence="4" id="KW-1133">Transmembrane helix</keyword>
<keyword evidence="5" id="KW-0472">Membrane</keyword>
<evidence type="ECO:0000256" key="3">
    <source>
        <dbReference type="ARBA" id="ARBA00022692"/>
    </source>
</evidence>
<gene>
    <name evidence="6" type="ORF">K7X08_002618</name>
</gene>
<dbReference type="AlphaFoldDB" id="A0A9Q1LPS9"/>
<dbReference type="EMBL" id="JAJAGQ010000015">
    <property type="protein sequence ID" value="KAJ8541802.1"/>
    <property type="molecule type" value="Genomic_DNA"/>
</dbReference>
<proteinExistence type="inferred from homology"/>
<dbReference type="Proteomes" id="UP001152561">
    <property type="component" value="Unassembled WGS sequence"/>
</dbReference>
<organism evidence="6 7">
    <name type="scientific">Anisodus acutangulus</name>
    <dbReference type="NCBI Taxonomy" id="402998"/>
    <lineage>
        <taxon>Eukaryota</taxon>
        <taxon>Viridiplantae</taxon>
        <taxon>Streptophyta</taxon>
        <taxon>Embryophyta</taxon>
        <taxon>Tracheophyta</taxon>
        <taxon>Spermatophyta</taxon>
        <taxon>Magnoliopsida</taxon>
        <taxon>eudicotyledons</taxon>
        <taxon>Gunneridae</taxon>
        <taxon>Pentapetalae</taxon>
        <taxon>asterids</taxon>
        <taxon>lamiids</taxon>
        <taxon>Solanales</taxon>
        <taxon>Solanaceae</taxon>
        <taxon>Solanoideae</taxon>
        <taxon>Hyoscyameae</taxon>
        <taxon>Anisodus</taxon>
    </lineage>
</organism>
<dbReference type="PANTHER" id="PTHR31113:SF32">
    <property type="entry name" value="UPF0496 PLANT-LIKE PROTEIN"/>
    <property type="match status" value="1"/>
</dbReference>
<comment type="similarity">
    <text evidence="2">Belongs to the UPF0496 family.</text>
</comment>
<dbReference type="InterPro" id="IPR007749">
    <property type="entry name" value="DUF677"/>
</dbReference>
<reference evidence="7" key="1">
    <citation type="journal article" date="2023" name="Proc. Natl. Acad. Sci. U.S.A.">
        <title>Genomic and structural basis for evolution of tropane alkaloid biosynthesis.</title>
        <authorList>
            <person name="Wanga Y.-J."/>
            <person name="Taina T."/>
            <person name="Yua J.-Y."/>
            <person name="Lia J."/>
            <person name="Xua B."/>
            <person name="Chenc J."/>
            <person name="D'Auriad J.C."/>
            <person name="Huanga J.-P."/>
            <person name="Huanga S.-X."/>
        </authorList>
    </citation>
    <scope>NUCLEOTIDE SEQUENCE [LARGE SCALE GENOMIC DNA]</scope>
    <source>
        <strain evidence="7">cv. KIB-2019</strain>
    </source>
</reference>
<dbReference type="Pfam" id="PF05055">
    <property type="entry name" value="DUF677"/>
    <property type="match status" value="1"/>
</dbReference>
<evidence type="ECO:0000256" key="5">
    <source>
        <dbReference type="ARBA" id="ARBA00023136"/>
    </source>
</evidence>
<evidence type="ECO:0000256" key="2">
    <source>
        <dbReference type="ARBA" id="ARBA00009074"/>
    </source>
</evidence>
<comment type="subcellular location">
    <subcellularLocation>
        <location evidence="1">Membrane</location>
    </subcellularLocation>
</comment>
<evidence type="ECO:0000256" key="4">
    <source>
        <dbReference type="ARBA" id="ARBA00022989"/>
    </source>
</evidence>
<dbReference type="PANTHER" id="PTHR31113">
    <property type="entry name" value="UPF0496 PROTEIN 3-RELATED"/>
    <property type="match status" value="1"/>
</dbReference>
<name>A0A9Q1LPS9_9SOLA</name>
<evidence type="ECO:0000313" key="6">
    <source>
        <dbReference type="EMBL" id="KAJ8541802.1"/>
    </source>
</evidence>